<sequence length="126" mass="13904">MIKTLVLGLFLLISILTFSAQKIIATPQIEGFGTSKQQRDQKSMYGMILESRKPLPRTQRTNQGLHVVQHTKISKKARTVYGGANNVKSPHKGKSNATTNSIKSSSLFMAALSHLILAMILISCFF</sequence>
<protein>
    <submittedName>
        <fullName evidence="1">Uncharacterized protein</fullName>
    </submittedName>
</protein>
<evidence type="ECO:0000313" key="2">
    <source>
        <dbReference type="Proteomes" id="UP001177021"/>
    </source>
</evidence>
<gene>
    <name evidence="1" type="ORF">MILVUS5_LOCUS10023</name>
</gene>
<dbReference type="EMBL" id="CASHSV030000024">
    <property type="protein sequence ID" value="CAJ2640121.1"/>
    <property type="molecule type" value="Genomic_DNA"/>
</dbReference>
<accession>A0ACB0J7E1</accession>
<reference evidence="1" key="1">
    <citation type="submission" date="2023-10" db="EMBL/GenBank/DDBJ databases">
        <authorList>
            <person name="Rodriguez Cubillos JULIANA M."/>
            <person name="De Vega J."/>
        </authorList>
    </citation>
    <scope>NUCLEOTIDE SEQUENCE</scope>
</reference>
<name>A0ACB0J7E1_TRIPR</name>
<keyword evidence="2" id="KW-1185">Reference proteome</keyword>
<comment type="caution">
    <text evidence="1">The sequence shown here is derived from an EMBL/GenBank/DDBJ whole genome shotgun (WGS) entry which is preliminary data.</text>
</comment>
<evidence type="ECO:0000313" key="1">
    <source>
        <dbReference type="EMBL" id="CAJ2640121.1"/>
    </source>
</evidence>
<organism evidence="1 2">
    <name type="scientific">Trifolium pratense</name>
    <name type="common">Red clover</name>
    <dbReference type="NCBI Taxonomy" id="57577"/>
    <lineage>
        <taxon>Eukaryota</taxon>
        <taxon>Viridiplantae</taxon>
        <taxon>Streptophyta</taxon>
        <taxon>Embryophyta</taxon>
        <taxon>Tracheophyta</taxon>
        <taxon>Spermatophyta</taxon>
        <taxon>Magnoliopsida</taxon>
        <taxon>eudicotyledons</taxon>
        <taxon>Gunneridae</taxon>
        <taxon>Pentapetalae</taxon>
        <taxon>rosids</taxon>
        <taxon>fabids</taxon>
        <taxon>Fabales</taxon>
        <taxon>Fabaceae</taxon>
        <taxon>Papilionoideae</taxon>
        <taxon>50 kb inversion clade</taxon>
        <taxon>NPAAA clade</taxon>
        <taxon>Hologalegina</taxon>
        <taxon>IRL clade</taxon>
        <taxon>Trifolieae</taxon>
        <taxon>Trifolium</taxon>
    </lineage>
</organism>
<dbReference type="Proteomes" id="UP001177021">
    <property type="component" value="Unassembled WGS sequence"/>
</dbReference>
<proteinExistence type="predicted"/>